<dbReference type="Proteomes" id="UP000256919">
    <property type="component" value="Unassembled WGS sequence"/>
</dbReference>
<feature type="transmembrane region" description="Helical" evidence="1">
    <location>
        <begin position="17"/>
        <end position="36"/>
    </location>
</feature>
<name>A0A3D9MXT9_9FLAO</name>
<evidence type="ECO:0000313" key="3">
    <source>
        <dbReference type="Proteomes" id="UP000256919"/>
    </source>
</evidence>
<evidence type="ECO:0000256" key="1">
    <source>
        <dbReference type="SAM" id="Phobius"/>
    </source>
</evidence>
<dbReference type="EMBL" id="QREI01000003">
    <property type="protein sequence ID" value="REE24860.1"/>
    <property type="molecule type" value="Genomic_DNA"/>
</dbReference>
<keyword evidence="1" id="KW-0472">Membrane</keyword>
<evidence type="ECO:0000313" key="2">
    <source>
        <dbReference type="EMBL" id="REE24860.1"/>
    </source>
</evidence>
<organism evidence="2 3">
    <name type="scientific">Winogradskyella pacifica</name>
    <dbReference type="NCBI Taxonomy" id="664642"/>
    <lineage>
        <taxon>Bacteria</taxon>
        <taxon>Pseudomonadati</taxon>
        <taxon>Bacteroidota</taxon>
        <taxon>Flavobacteriia</taxon>
        <taxon>Flavobacteriales</taxon>
        <taxon>Flavobacteriaceae</taxon>
        <taxon>Winogradskyella</taxon>
    </lineage>
</organism>
<protein>
    <submittedName>
        <fullName evidence="2">Uncharacterized protein</fullName>
    </submittedName>
</protein>
<reference evidence="2 3" key="1">
    <citation type="submission" date="2018-07" db="EMBL/GenBank/DDBJ databases">
        <title>Genomic Encyclopedia of Type Strains, Phase III (KMG-III): the genomes of soil and plant-associated and newly described type strains.</title>
        <authorList>
            <person name="Whitman W."/>
        </authorList>
    </citation>
    <scope>NUCLEOTIDE SEQUENCE [LARGE SCALE GENOMIC DNA]</scope>
    <source>
        <strain evidence="2 3">CECT 7948</strain>
    </source>
</reference>
<comment type="caution">
    <text evidence="2">The sequence shown here is derived from an EMBL/GenBank/DDBJ whole genome shotgun (WGS) entry which is preliminary data.</text>
</comment>
<accession>A0A3D9MXT9</accession>
<sequence>MSLLTIDFSNISEPKHYWSLILSSFIISASVVLVFITESKFKKNKESE</sequence>
<keyword evidence="1" id="KW-1133">Transmembrane helix</keyword>
<keyword evidence="3" id="KW-1185">Reference proteome</keyword>
<proteinExistence type="predicted"/>
<dbReference type="AlphaFoldDB" id="A0A3D9MXT9"/>
<gene>
    <name evidence="2" type="ORF">DFQ09_103166</name>
</gene>
<dbReference type="RefSeq" id="WP_181897159.1">
    <property type="nucleotide sequence ID" value="NZ_QREI01000003.1"/>
</dbReference>
<keyword evidence="1" id="KW-0812">Transmembrane</keyword>